<evidence type="ECO:0000313" key="3">
    <source>
        <dbReference type="Proteomes" id="UP000318704"/>
    </source>
</evidence>
<dbReference type="Proteomes" id="UP000318704">
    <property type="component" value="Chromosome"/>
</dbReference>
<feature type="domain" description="Polysaccharide pyruvyl transferase" evidence="1">
    <location>
        <begin position="62"/>
        <end position="368"/>
    </location>
</feature>
<dbReference type="GO" id="GO:0016740">
    <property type="term" value="F:transferase activity"/>
    <property type="evidence" value="ECO:0007669"/>
    <property type="project" value="UniProtKB-KW"/>
</dbReference>
<dbReference type="Pfam" id="PF04230">
    <property type="entry name" value="PS_pyruv_trans"/>
    <property type="match status" value="1"/>
</dbReference>
<dbReference type="KEGG" id="gaw:V144x_30810"/>
<proteinExistence type="predicted"/>
<gene>
    <name evidence="2" type="ORF">V144x_30810</name>
</gene>
<evidence type="ECO:0000259" key="1">
    <source>
        <dbReference type="Pfam" id="PF04230"/>
    </source>
</evidence>
<dbReference type="EMBL" id="CP037920">
    <property type="protein sequence ID" value="QDT97602.1"/>
    <property type="molecule type" value="Genomic_DNA"/>
</dbReference>
<dbReference type="PANTHER" id="PTHR36836">
    <property type="entry name" value="COLANIC ACID BIOSYNTHESIS PROTEIN WCAK"/>
    <property type="match status" value="1"/>
</dbReference>
<name>A0A517VX70_9PLAN</name>
<keyword evidence="2" id="KW-0808">Transferase</keyword>
<protein>
    <submittedName>
        <fullName evidence="2">Polysaccharide pyruvyl transferase</fullName>
    </submittedName>
</protein>
<sequence>MNNQQQNLSRRSWLKQSINHSLGLAGGLCSGMLIQTQSFSQSTSKPVKTPTILLRSGWQTVNIGDIGHTPGILKLLELYAPKFQVILWPNSVDRGVEPMLKKRFPHLKIVKGRLQRDGKLNSESLRQAFQNADFFLHGSGPSVVSQRELAFWKKMTRKPYGIYGVTISKVNKELHSLLSEAAFIFTRETQSLKNLTAAKVTSSHQDFAPDATFAIDLTNDQKTLAFQKKNQLQKGKYLCAVPRLRLTPYHKIHKSIRWSKEKVREVEMVNQKYQESDHAKLRAAIQEWVRLTGQKVVVCPEMTYQTSIIRPLVIDRLPSDVKSMVVAHDDYWLPDEAGSLYRDAAAVVSMECHSPIIACAHGTPGLYIRQPTDTIKGQMWYDIGLKDWTFEIDEVNQKQIAKKVTNVYRNYEQSLGHLESVMQSIQDRQKNTMQVVENAISNSYSS</sequence>
<accession>A0A517VX70</accession>
<dbReference type="RefSeq" id="WP_144985931.1">
    <property type="nucleotide sequence ID" value="NZ_CP037920.1"/>
</dbReference>
<organism evidence="2 3">
    <name type="scientific">Gimesia aquarii</name>
    <dbReference type="NCBI Taxonomy" id="2527964"/>
    <lineage>
        <taxon>Bacteria</taxon>
        <taxon>Pseudomonadati</taxon>
        <taxon>Planctomycetota</taxon>
        <taxon>Planctomycetia</taxon>
        <taxon>Planctomycetales</taxon>
        <taxon>Planctomycetaceae</taxon>
        <taxon>Gimesia</taxon>
    </lineage>
</organism>
<reference evidence="2 3" key="1">
    <citation type="submission" date="2019-03" db="EMBL/GenBank/DDBJ databases">
        <title>Deep-cultivation of Planctomycetes and their phenomic and genomic characterization uncovers novel biology.</title>
        <authorList>
            <person name="Wiegand S."/>
            <person name="Jogler M."/>
            <person name="Boedeker C."/>
            <person name="Pinto D."/>
            <person name="Vollmers J."/>
            <person name="Rivas-Marin E."/>
            <person name="Kohn T."/>
            <person name="Peeters S.H."/>
            <person name="Heuer A."/>
            <person name="Rast P."/>
            <person name="Oberbeckmann S."/>
            <person name="Bunk B."/>
            <person name="Jeske O."/>
            <person name="Meyerdierks A."/>
            <person name="Storesund J.E."/>
            <person name="Kallscheuer N."/>
            <person name="Luecker S."/>
            <person name="Lage O.M."/>
            <person name="Pohl T."/>
            <person name="Merkel B.J."/>
            <person name="Hornburger P."/>
            <person name="Mueller R.-W."/>
            <person name="Bruemmer F."/>
            <person name="Labrenz M."/>
            <person name="Spormann A.M."/>
            <person name="Op den Camp H."/>
            <person name="Overmann J."/>
            <person name="Amann R."/>
            <person name="Jetten M.S.M."/>
            <person name="Mascher T."/>
            <person name="Medema M.H."/>
            <person name="Devos D.P."/>
            <person name="Kaster A.-K."/>
            <person name="Ovreas L."/>
            <person name="Rohde M."/>
            <person name="Galperin M.Y."/>
            <person name="Jogler C."/>
        </authorList>
    </citation>
    <scope>NUCLEOTIDE SEQUENCE [LARGE SCALE GENOMIC DNA]</scope>
    <source>
        <strain evidence="2 3">V144</strain>
    </source>
</reference>
<dbReference type="AlphaFoldDB" id="A0A517VX70"/>
<dbReference type="InterPro" id="IPR007345">
    <property type="entry name" value="Polysacch_pyruvyl_Trfase"/>
</dbReference>
<dbReference type="PANTHER" id="PTHR36836:SF1">
    <property type="entry name" value="COLANIC ACID BIOSYNTHESIS PROTEIN WCAK"/>
    <property type="match status" value="1"/>
</dbReference>
<evidence type="ECO:0000313" key="2">
    <source>
        <dbReference type="EMBL" id="QDT97602.1"/>
    </source>
</evidence>